<sequence>MTKKEKIFKKLLEFQIFFAFSENLHMKNKIFIAVIAAAALFTLNSCASMPKSKAKKPVQLSRRIMDTGILNADQLANYFISRNSEANRDHIKQFAQYYIDEAAAEGVNSDVAFAQMCLETGYLRFGGLVQPEFHNYCGLGAMDAEHPGEQFPDEQTGVRAHIQHLQAYGTTEDVKLVKELVDPRYNWVHKTKFIKDIYGLAGTWATDPLYGQKIETVLTNMGYF</sequence>
<dbReference type="AlphaFoldDB" id="A0A1I3L6B0"/>
<dbReference type="Proteomes" id="UP000182737">
    <property type="component" value="Unassembled WGS sequence"/>
</dbReference>
<evidence type="ECO:0000313" key="3">
    <source>
        <dbReference type="Proteomes" id="UP000182737"/>
    </source>
</evidence>
<dbReference type="Pfam" id="PF01832">
    <property type="entry name" value="Glucosaminidase"/>
    <property type="match status" value="1"/>
</dbReference>
<evidence type="ECO:0000313" key="2">
    <source>
        <dbReference type="EMBL" id="SFI80303.1"/>
    </source>
</evidence>
<name>A0A1I3L6B0_9SPIR</name>
<evidence type="ECO:0000259" key="1">
    <source>
        <dbReference type="Pfam" id="PF01832"/>
    </source>
</evidence>
<feature type="domain" description="Mannosyl-glycoprotein endo-beta-N-acetylglucosamidase-like" evidence="1">
    <location>
        <begin position="96"/>
        <end position="220"/>
    </location>
</feature>
<accession>A0A1I3L6B0</accession>
<organism evidence="2 3">
    <name type="scientific">Treponema bryantii</name>
    <dbReference type="NCBI Taxonomy" id="163"/>
    <lineage>
        <taxon>Bacteria</taxon>
        <taxon>Pseudomonadati</taxon>
        <taxon>Spirochaetota</taxon>
        <taxon>Spirochaetia</taxon>
        <taxon>Spirochaetales</taxon>
        <taxon>Treponemataceae</taxon>
        <taxon>Treponema</taxon>
    </lineage>
</organism>
<dbReference type="Gene3D" id="1.10.530.10">
    <property type="match status" value="1"/>
</dbReference>
<gene>
    <name evidence="2" type="ORF">SAMN04487775_10672</name>
</gene>
<protein>
    <submittedName>
        <fullName evidence="2">Mannosyl-glycoprotein endo-beta-N-acetylglucosaminidase</fullName>
    </submittedName>
</protein>
<dbReference type="GO" id="GO:0004040">
    <property type="term" value="F:amidase activity"/>
    <property type="evidence" value="ECO:0007669"/>
    <property type="project" value="InterPro"/>
</dbReference>
<keyword evidence="3" id="KW-1185">Reference proteome</keyword>
<proteinExistence type="predicted"/>
<dbReference type="EMBL" id="FORI01000006">
    <property type="protein sequence ID" value="SFI80303.1"/>
    <property type="molecule type" value="Genomic_DNA"/>
</dbReference>
<dbReference type="InterPro" id="IPR002901">
    <property type="entry name" value="MGlyc_endo_b_GlcNAc-like_dom"/>
</dbReference>
<reference evidence="3" key="1">
    <citation type="submission" date="2016-10" db="EMBL/GenBank/DDBJ databases">
        <authorList>
            <person name="Varghese N."/>
            <person name="Submissions S."/>
        </authorList>
    </citation>
    <scope>NUCLEOTIDE SEQUENCE [LARGE SCALE GENOMIC DNA]</scope>
    <source>
        <strain evidence="3">XBD1002</strain>
    </source>
</reference>